<dbReference type="STRING" id="109280.ENSHCOP00000013213"/>
<keyword evidence="3" id="KW-1185">Reference proteome</keyword>
<dbReference type="PANTHER" id="PTHR35079">
    <property type="entry name" value="LUNG ADENOMA SUSCEPTIBILITY PROTEIN 2"/>
    <property type="match status" value="1"/>
</dbReference>
<feature type="region of interest" description="Disordered" evidence="1">
    <location>
        <begin position="289"/>
        <end position="327"/>
    </location>
</feature>
<dbReference type="GeneTree" id="ENSGT00940000170723"/>
<feature type="region of interest" description="Disordered" evidence="1">
    <location>
        <begin position="1"/>
        <end position="35"/>
    </location>
</feature>
<dbReference type="Ensembl" id="ENSHCOT00000020483.1">
    <property type="protein sequence ID" value="ENSHCOP00000013213.1"/>
    <property type="gene ID" value="ENSHCOG00000016346.1"/>
</dbReference>
<reference evidence="2" key="1">
    <citation type="submission" date="2025-08" db="UniProtKB">
        <authorList>
            <consortium name="Ensembl"/>
        </authorList>
    </citation>
    <scope>IDENTIFICATION</scope>
</reference>
<evidence type="ECO:0000313" key="2">
    <source>
        <dbReference type="Ensembl" id="ENSHCOP00000013213.1"/>
    </source>
</evidence>
<organism evidence="2 3">
    <name type="scientific">Hippocampus comes</name>
    <name type="common">Tiger tail seahorse</name>
    <dbReference type="NCBI Taxonomy" id="109280"/>
    <lineage>
        <taxon>Eukaryota</taxon>
        <taxon>Metazoa</taxon>
        <taxon>Chordata</taxon>
        <taxon>Craniata</taxon>
        <taxon>Vertebrata</taxon>
        <taxon>Euteleostomi</taxon>
        <taxon>Actinopterygii</taxon>
        <taxon>Neopterygii</taxon>
        <taxon>Teleostei</taxon>
        <taxon>Neoteleostei</taxon>
        <taxon>Acanthomorphata</taxon>
        <taxon>Syngnathiaria</taxon>
        <taxon>Syngnathiformes</taxon>
        <taxon>Syngnathoidei</taxon>
        <taxon>Syngnathidae</taxon>
        <taxon>Hippocampus</taxon>
    </lineage>
</organism>
<proteinExistence type="predicted"/>
<accession>A0A3Q2Y802</accession>
<dbReference type="PANTHER" id="PTHR35079:SF1">
    <property type="entry name" value="LUNG ADENOMA SUSCEPTIBILITY PROTEIN 2"/>
    <property type="match status" value="1"/>
</dbReference>
<dbReference type="AlphaFoldDB" id="A0A3Q2Y802"/>
<dbReference type="InterPro" id="IPR052679">
    <property type="entry name" value="Cell_Prolif_Regulator"/>
</dbReference>
<sequence length="327" mass="36763">DFDRRRNVESPGSLVLPQSPLSTPRRPPMSSPLTDREVDFLTLPVSSLRHRDNRDRLSMTTDELLSIPRDGSMPVTHTTAFIQGFQNTYPTSLQSNLKCGRLLVCLPLQVARFGLRPLKAVARPNRGTEQGITKSSDFSESLVRDQRLESLIQKADEVLSSLSHSFARRESLADSGNLGISCISSGFWLFNNLAARWLILSCKDSLCIPCLLLTQDFSCDGSSVCKQPGPLEALKQMMFRLQAVEAELHRQQHLPIAAPCRKDTQRVISIRRALHHLNRLKLLLEEPREKHEEEEDIDEGQYSSSSAGFPFNMETVSDGDVLNQCHR</sequence>
<reference evidence="2" key="2">
    <citation type="submission" date="2025-09" db="UniProtKB">
        <authorList>
            <consortium name="Ensembl"/>
        </authorList>
    </citation>
    <scope>IDENTIFICATION</scope>
</reference>
<dbReference type="Proteomes" id="UP000264820">
    <property type="component" value="Unplaced"/>
</dbReference>
<evidence type="ECO:0000256" key="1">
    <source>
        <dbReference type="SAM" id="MobiDB-lite"/>
    </source>
</evidence>
<evidence type="ECO:0000313" key="3">
    <source>
        <dbReference type="Proteomes" id="UP000264820"/>
    </source>
</evidence>
<protein>
    <submittedName>
        <fullName evidence="2">Uncharacterized protein</fullName>
    </submittedName>
</protein>
<name>A0A3Q2Y802_HIPCM</name>